<dbReference type="GO" id="GO:0005829">
    <property type="term" value="C:cytosol"/>
    <property type="evidence" value="ECO:0007669"/>
    <property type="project" value="TreeGrafter"/>
</dbReference>
<keyword evidence="4 7" id="KW-0238">DNA-binding</keyword>
<dbReference type="GO" id="GO:0006355">
    <property type="term" value="P:regulation of DNA-templated transcription"/>
    <property type="evidence" value="ECO:0007669"/>
    <property type="project" value="InterPro"/>
</dbReference>
<dbReference type="EMBL" id="MKIR01000004">
    <property type="protein sequence ID" value="OFI49947.1"/>
    <property type="molecule type" value="Genomic_DNA"/>
</dbReference>
<keyword evidence="11" id="KW-1185">Reference proteome</keyword>
<evidence type="ECO:0000256" key="2">
    <source>
        <dbReference type="ARBA" id="ARBA00023012"/>
    </source>
</evidence>
<gene>
    <name evidence="10" type="ORF">BG261_09895</name>
</gene>
<evidence type="ECO:0000256" key="7">
    <source>
        <dbReference type="PROSITE-ProRule" id="PRU01091"/>
    </source>
</evidence>
<sequence>MKKIFIVEDDESIVNSLKTALSQEFSVASVQNFRSVSQEISEFEPDLVLMDITLPYFNGFYWTTEVRKTSKVPIIFISSATDEMNAIMAMNMGADDFISKPFSLEILKAKINALLRRTSDFSNSSLQFGDFSLSFDGQVTGSNGNVHLTATENRIIRALFEQAGTVLTKEALLAKLWEGDDFFDANALQVNIARLRKKLAEIGFEHIHTVRGVGYVLK</sequence>
<evidence type="ECO:0000259" key="8">
    <source>
        <dbReference type="PROSITE" id="PS50110"/>
    </source>
</evidence>
<dbReference type="RefSeq" id="WP_070791611.1">
    <property type="nucleotide sequence ID" value="NZ_MKIR01000004.1"/>
</dbReference>
<evidence type="ECO:0000256" key="5">
    <source>
        <dbReference type="ARBA" id="ARBA00023163"/>
    </source>
</evidence>
<dbReference type="InterPro" id="IPR036388">
    <property type="entry name" value="WH-like_DNA-bd_sf"/>
</dbReference>
<keyword evidence="3" id="KW-0805">Transcription regulation</keyword>
<dbReference type="STRING" id="1859473.BG261_09895"/>
<feature type="domain" description="Response regulatory" evidence="8">
    <location>
        <begin position="3"/>
        <end position="115"/>
    </location>
</feature>
<dbReference type="PANTHER" id="PTHR48111:SF43">
    <property type="entry name" value="STAGE 0 SPORULATION PROTEIN A HOMOLOG"/>
    <property type="match status" value="1"/>
</dbReference>
<dbReference type="InterPro" id="IPR001867">
    <property type="entry name" value="OmpR/PhoB-type_DNA-bd"/>
</dbReference>
<keyword evidence="1 6" id="KW-0597">Phosphoprotein</keyword>
<comment type="caution">
    <text evidence="10">The sequence shown here is derived from an EMBL/GenBank/DDBJ whole genome shotgun (WGS) entry which is preliminary data.</text>
</comment>
<evidence type="ECO:0000313" key="10">
    <source>
        <dbReference type="EMBL" id="OFI49947.1"/>
    </source>
</evidence>
<organism evidence="10 11">
    <name type="scientific">Floricoccus tropicus</name>
    <dbReference type="NCBI Taxonomy" id="1859473"/>
    <lineage>
        <taxon>Bacteria</taxon>
        <taxon>Bacillati</taxon>
        <taxon>Bacillota</taxon>
        <taxon>Bacilli</taxon>
        <taxon>Lactobacillales</taxon>
        <taxon>Streptococcaceae</taxon>
        <taxon>Floricoccus</taxon>
    </lineage>
</organism>
<dbReference type="GO" id="GO:0000976">
    <property type="term" value="F:transcription cis-regulatory region binding"/>
    <property type="evidence" value="ECO:0007669"/>
    <property type="project" value="TreeGrafter"/>
</dbReference>
<dbReference type="CDD" id="cd00383">
    <property type="entry name" value="trans_reg_C"/>
    <property type="match status" value="1"/>
</dbReference>
<dbReference type="Proteomes" id="UP000178622">
    <property type="component" value="Unassembled WGS sequence"/>
</dbReference>
<dbReference type="OrthoDB" id="9790442at2"/>
<dbReference type="InterPro" id="IPR039420">
    <property type="entry name" value="WalR-like"/>
</dbReference>
<feature type="modified residue" description="4-aspartylphosphate" evidence="6">
    <location>
        <position position="51"/>
    </location>
</feature>
<evidence type="ECO:0000313" key="11">
    <source>
        <dbReference type="Proteomes" id="UP000178622"/>
    </source>
</evidence>
<evidence type="ECO:0000256" key="1">
    <source>
        <dbReference type="ARBA" id="ARBA00022553"/>
    </source>
</evidence>
<dbReference type="PANTHER" id="PTHR48111">
    <property type="entry name" value="REGULATOR OF RPOS"/>
    <property type="match status" value="1"/>
</dbReference>
<feature type="DNA-binding region" description="OmpR/PhoB-type" evidence="7">
    <location>
        <begin position="123"/>
        <end position="218"/>
    </location>
</feature>
<evidence type="ECO:0000256" key="4">
    <source>
        <dbReference type="ARBA" id="ARBA00023125"/>
    </source>
</evidence>
<dbReference type="SMART" id="SM00862">
    <property type="entry name" value="Trans_reg_C"/>
    <property type="match status" value="1"/>
</dbReference>
<reference evidence="11" key="1">
    <citation type="submission" date="2016-09" db="EMBL/GenBank/DDBJ databases">
        <title>Draft genome sequence of a novel species of the family Streptococcaceae isolated from flowers.</title>
        <authorList>
            <person name="Chuah L.-O."/>
            <person name="Yap K.-P."/>
            <person name="Thong K.L."/>
            <person name="Liong M.T."/>
            <person name="Ahmad R."/>
            <person name="Rusul G."/>
        </authorList>
    </citation>
    <scope>NUCLEOTIDE SEQUENCE [LARGE SCALE GENOMIC DNA]</scope>
    <source>
        <strain evidence="11">DF1</strain>
    </source>
</reference>
<dbReference type="PROSITE" id="PS50110">
    <property type="entry name" value="RESPONSE_REGULATORY"/>
    <property type="match status" value="1"/>
</dbReference>
<evidence type="ECO:0000259" key="9">
    <source>
        <dbReference type="PROSITE" id="PS51755"/>
    </source>
</evidence>
<dbReference type="Gene3D" id="1.10.10.10">
    <property type="entry name" value="Winged helix-like DNA-binding domain superfamily/Winged helix DNA-binding domain"/>
    <property type="match status" value="1"/>
</dbReference>
<feature type="domain" description="OmpR/PhoB-type" evidence="9">
    <location>
        <begin position="123"/>
        <end position="218"/>
    </location>
</feature>
<dbReference type="PROSITE" id="PS51755">
    <property type="entry name" value="OMPR_PHOB"/>
    <property type="match status" value="1"/>
</dbReference>
<proteinExistence type="predicted"/>
<evidence type="ECO:0000256" key="6">
    <source>
        <dbReference type="PROSITE-ProRule" id="PRU00169"/>
    </source>
</evidence>
<dbReference type="Gene3D" id="3.40.50.2300">
    <property type="match status" value="1"/>
</dbReference>
<dbReference type="Pfam" id="PF00072">
    <property type="entry name" value="Response_reg"/>
    <property type="match status" value="1"/>
</dbReference>
<dbReference type="InterPro" id="IPR011006">
    <property type="entry name" value="CheY-like_superfamily"/>
</dbReference>
<dbReference type="SUPFAM" id="SSF52172">
    <property type="entry name" value="CheY-like"/>
    <property type="match status" value="1"/>
</dbReference>
<evidence type="ECO:0000256" key="3">
    <source>
        <dbReference type="ARBA" id="ARBA00023015"/>
    </source>
</evidence>
<dbReference type="SMART" id="SM00448">
    <property type="entry name" value="REC"/>
    <property type="match status" value="1"/>
</dbReference>
<dbReference type="Pfam" id="PF00486">
    <property type="entry name" value="Trans_reg_C"/>
    <property type="match status" value="1"/>
</dbReference>
<dbReference type="InterPro" id="IPR001789">
    <property type="entry name" value="Sig_transdc_resp-reg_receiver"/>
</dbReference>
<keyword evidence="5" id="KW-0804">Transcription</keyword>
<dbReference type="GO" id="GO:0032993">
    <property type="term" value="C:protein-DNA complex"/>
    <property type="evidence" value="ECO:0007669"/>
    <property type="project" value="TreeGrafter"/>
</dbReference>
<protein>
    <submittedName>
        <fullName evidence="10">DNA-binding response regulator</fullName>
    </submittedName>
</protein>
<dbReference type="AlphaFoldDB" id="A0A1E8GP35"/>
<keyword evidence="2" id="KW-0902">Two-component regulatory system</keyword>
<accession>A0A1E8GP35</accession>
<name>A0A1E8GP35_9LACT</name>
<dbReference type="GO" id="GO:0000156">
    <property type="term" value="F:phosphorelay response regulator activity"/>
    <property type="evidence" value="ECO:0007669"/>
    <property type="project" value="TreeGrafter"/>
</dbReference>